<reference evidence="2" key="1">
    <citation type="journal article" date="2022" name="Cell Host Microbe">
        <title>Colonization of the live biotherapeutic product VE303 and modulation of the microbiota and metabolites in healthy volunteers.</title>
        <authorList>
            <person name="Dsouza M."/>
            <person name="Menon R."/>
            <person name="Crossette E."/>
            <person name="Bhattarai S.K."/>
            <person name="Schneider J."/>
            <person name="Kim Y.G."/>
            <person name="Reddy S."/>
            <person name="Caballero S."/>
            <person name="Felix C."/>
            <person name="Cornacchione L."/>
            <person name="Hendrickson J."/>
            <person name="Watson A.R."/>
            <person name="Minot S.S."/>
            <person name="Greenfield N."/>
            <person name="Schopf L."/>
            <person name="Szabady R."/>
            <person name="Patarroyo J."/>
            <person name="Smith W."/>
            <person name="Harrison P."/>
            <person name="Kuijper E.J."/>
            <person name="Kelly C.P."/>
            <person name="Olle B."/>
            <person name="Bobilev D."/>
            <person name="Silber J.L."/>
            <person name="Bucci V."/>
            <person name="Roberts B."/>
            <person name="Faith J."/>
            <person name="Norman J.M."/>
        </authorList>
    </citation>
    <scope>NUCLEOTIDE SEQUENCE</scope>
    <source>
        <strain evidence="2">VE303-04</strain>
    </source>
</reference>
<dbReference type="Proteomes" id="UP001203136">
    <property type="component" value="Unassembled WGS sequence"/>
</dbReference>
<sequence>MSVKNAASPQSFVIAASGMECWYQPIYHVGKKRITEVEILLRVSDGDAGFFDTEHYVQQAEQSGDLGQIDWWMFCQACHAFPELNRYGIEKININLSPSTCMEPGLARKVGTALITGGVRPGQICMEVSESAGLPDETSFLQTVRELYDIGISIAIDDFGKGYSGLLRLLRMPFHVIKLDKELVWAMDNQRLAKPLVRNIIDFAGANHFQVTAEGVETIRTARSLAEMGCHYLQGYLISRPLPFEELLLFLNQEGKRIL</sequence>
<dbReference type="Proteomes" id="UP001300871">
    <property type="component" value="Unassembled WGS sequence"/>
</dbReference>
<dbReference type="CDD" id="cd01948">
    <property type="entry name" value="EAL"/>
    <property type="match status" value="1"/>
</dbReference>
<dbReference type="SMART" id="SM00052">
    <property type="entry name" value="EAL"/>
    <property type="match status" value="1"/>
</dbReference>
<dbReference type="PROSITE" id="PS50883">
    <property type="entry name" value="EAL"/>
    <property type="match status" value="1"/>
</dbReference>
<dbReference type="Gene3D" id="3.20.20.450">
    <property type="entry name" value="EAL domain"/>
    <property type="match status" value="1"/>
</dbReference>
<feature type="domain" description="EAL" evidence="1">
    <location>
        <begin position="1"/>
        <end position="255"/>
    </location>
</feature>
<dbReference type="Pfam" id="PF00563">
    <property type="entry name" value="EAL"/>
    <property type="match status" value="1"/>
</dbReference>
<reference evidence="3" key="2">
    <citation type="submission" date="2023-01" db="EMBL/GenBank/DDBJ databases">
        <title>Human gut microbiome strain richness.</title>
        <authorList>
            <person name="Chen-Liaw A."/>
        </authorList>
    </citation>
    <scope>NUCLEOTIDE SEQUENCE</scope>
    <source>
        <strain evidence="3">B1_m1001713B170214d0_201011</strain>
    </source>
</reference>
<dbReference type="InterPro" id="IPR001633">
    <property type="entry name" value="EAL_dom"/>
</dbReference>
<evidence type="ECO:0000313" key="4">
    <source>
        <dbReference type="Proteomes" id="UP001203136"/>
    </source>
</evidence>
<dbReference type="InterPro" id="IPR050706">
    <property type="entry name" value="Cyclic-di-GMP_PDE-like"/>
</dbReference>
<dbReference type="PANTHER" id="PTHR33121:SF70">
    <property type="entry name" value="SIGNALING PROTEIN YKOW"/>
    <property type="match status" value="1"/>
</dbReference>
<dbReference type="RefSeq" id="WP_003499304.1">
    <property type="nucleotide sequence ID" value="NZ_BAABZD010000007.1"/>
</dbReference>
<accession>A0AAW5F436</accession>
<dbReference type="EMBL" id="JAQLGM010000042">
    <property type="protein sequence ID" value="MDB2001587.1"/>
    <property type="molecule type" value="Genomic_DNA"/>
</dbReference>
<gene>
    <name evidence="2" type="ORF">K5I21_13190</name>
    <name evidence="3" type="ORF">PM006_15390</name>
</gene>
<dbReference type="GeneID" id="57969876"/>
<dbReference type="AlphaFoldDB" id="A0AAW5F436"/>
<dbReference type="EMBL" id="JAINVB010000001">
    <property type="protein sequence ID" value="MCK0086812.1"/>
    <property type="molecule type" value="Genomic_DNA"/>
</dbReference>
<proteinExistence type="predicted"/>
<dbReference type="SUPFAM" id="SSF141868">
    <property type="entry name" value="EAL domain-like"/>
    <property type="match status" value="1"/>
</dbReference>
<protein>
    <submittedName>
        <fullName evidence="2">EAL domain-containing protein</fullName>
    </submittedName>
</protein>
<evidence type="ECO:0000259" key="1">
    <source>
        <dbReference type="PROSITE" id="PS50883"/>
    </source>
</evidence>
<organism evidence="2 4">
    <name type="scientific">Clostridium symbiosum</name>
    <name type="common">Bacteroides symbiosus</name>
    <dbReference type="NCBI Taxonomy" id="1512"/>
    <lineage>
        <taxon>Bacteria</taxon>
        <taxon>Bacillati</taxon>
        <taxon>Bacillota</taxon>
        <taxon>Clostridia</taxon>
        <taxon>Lachnospirales</taxon>
        <taxon>Lachnospiraceae</taxon>
        <taxon>Otoolea</taxon>
    </lineage>
</organism>
<name>A0AAW5F436_CLOSY</name>
<evidence type="ECO:0000313" key="2">
    <source>
        <dbReference type="EMBL" id="MCK0086812.1"/>
    </source>
</evidence>
<dbReference type="PANTHER" id="PTHR33121">
    <property type="entry name" value="CYCLIC DI-GMP PHOSPHODIESTERASE PDEF"/>
    <property type="match status" value="1"/>
</dbReference>
<comment type="caution">
    <text evidence="2">The sequence shown here is derived from an EMBL/GenBank/DDBJ whole genome shotgun (WGS) entry which is preliminary data.</text>
</comment>
<dbReference type="GO" id="GO:0071111">
    <property type="term" value="F:cyclic-guanylate-specific phosphodiesterase activity"/>
    <property type="evidence" value="ECO:0007669"/>
    <property type="project" value="InterPro"/>
</dbReference>
<evidence type="ECO:0000313" key="3">
    <source>
        <dbReference type="EMBL" id="MDB2001587.1"/>
    </source>
</evidence>
<dbReference type="InterPro" id="IPR035919">
    <property type="entry name" value="EAL_sf"/>
</dbReference>